<accession>A0A498IVS0</accession>
<comment type="caution">
    <text evidence="2">The sequence shown here is derived from an EMBL/GenBank/DDBJ whole genome shotgun (WGS) entry which is preliminary data.</text>
</comment>
<reference evidence="2 3" key="1">
    <citation type="submission" date="2018-10" db="EMBL/GenBank/DDBJ databases">
        <title>A high-quality apple genome assembly.</title>
        <authorList>
            <person name="Hu J."/>
        </authorList>
    </citation>
    <scope>NUCLEOTIDE SEQUENCE [LARGE SCALE GENOMIC DNA]</scope>
    <source>
        <strain evidence="3">cv. HFTH1</strain>
        <tissue evidence="2">Young leaf</tissue>
    </source>
</reference>
<dbReference type="Proteomes" id="UP000290289">
    <property type="component" value="Chromosome 10"/>
</dbReference>
<evidence type="ECO:0000256" key="1">
    <source>
        <dbReference type="SAM" id="Phobius"/>
    </source>
</evidence>
<dbReference type="AlphaFoldDB" id="A0A498IVS0"/>
<keyword evidence="1" id="KW-0812">Transmembrane</keyword>
<proteinExistence type="predicted"/>
<feature type="transmembrane region" description="Helical" evidence="1">
    <location>
        <begin position="51"/>
        <end position="72"/>
    </location>
</feature>
<keyword evidence="1" id="KW-0472">Membrane</keyword>
<evidence type="ECO:0000313" key="2">
    <source>
        <dbReference type="EMBL" id="RXH87346.1"/>
    </source>
</evidence>
<protein>
    <submittedName>
        <fullName evidence="2">Uncharacterized protein</fullName>
    </submittedName>
</protein>
<gene>
    <name evidence="2" type="ORF">DVH24_028846</name>
</gene>
<keyword evidence="3" id="KW-1185">Reference proteome</keyword>
<evidence type="ECO:0000313" key="3">
    <source>
        <dbReference type="Proteomes" id="UP000290289"/>
    </source>
</evidence>
<dbReference type="EMBL" id="RDQH01000336">
    <property type="protein sequence ID" value="RXH87346.1"/>
    <property type="molecule type" value="Genomic_DNA"/>
</dbReference>
<organism evidence="2 3">
    <name type="scientific">Malus domestica</name>
    <name type="common">Apple</name>
    <name type="synonym">Pyrus malus</name>
    <dbReference type="NCBI Taxonomy" id="3750"/>
    <lineage>
        <taxon>Eukaryota</taxon>
        <taxon>Viridiplantae</taxon>
        <taxon>Streptophyta</taxon>
        <taxon>Embryophyta</taxon>
        <taxon>Tracheophyta</taxon>
        <taxon>Spermatophyta</taxon>
        <taxon>Magnoliopsida</taxon>
        <taxon>eudicotyledons</taxon>
        <taxon>Gunneridae</taxon>
        <taxon>Pentapetalae</taxon>
        <taxon>rosids</taxon>
        <taxon>fabids</taxon>
        <taxon>Rosales</taxon>
        <taxon>Rosaceae</taxon>
        <taxon>Amygdaloideae</taxon>
        <taxon>Maleae</taxon>
        <taxon>Malus</taxon>
    </lineage>
</organism>
<keyword evidence="1" id="KW-1133">Transmembrane helix</keyword>
<sequence>MNFYIIENGGHGVRIGTESLASHSSIASNITTANSITNLQLNVHDNLVMSGAYLVLLIINTFLLLLLMVTLATHYPPITDAYAHLKDVYCQHGQTQVGQNNTLSIWFLLKQQLKKPCTYQAQIHPRGLSLPQMSSRNMQNVTVKILSRDDEDN</sequence>
<name>A0A498IVS0_MALDO</name>